<dbReference type="Proteomes" id="UP000215361">
    <property type="component" value="Unassembled WGS sequence"/>
</dbReference>
<reference evidence="9 11" key="3">
    <citation type="submission" date="2020-05" db="EMBL/GenBank/DDBJ databases">
        <title>FDA dAtabase for Regulatory Grade micrObial Sequences (FDA-ARGOS): Supporting development and validation of Infectious Disease Dx tests.</title>
        <authorList>
            <person name="Pederson C."/>
            <person name="Tallon L."/>
            <person name="Sadzewicz L."/>
            <person name="Zhao X."/>
            <person name="Vavikolanu K."/>
            <person name="Mehta A."/>
            <person name="Aluvathingal J."/>
            <person name="Nadendla S."/>
            <person name="Myers T."/>
            <person name="Yan Y."/>
            <person name="Sichtig H."/>
        </authorList>
    </citation>
    <scope>NUCLEOTIDE SEQUENCE [LARGE SCALE GENOMIC DNA]</scope>
    <source>
        <strain evidence="9 11">FDAARGOS_764</strain>
    </source>
</reference>
<dbReference type="Proteomes" id="UP000502899">
    <property type="component" value="Chromosome"/>
</dbReference>
<gene>
    <name evidence="5 9" type="primary">rimM</name>
    <name evidence="8" type="ORF">B9N56_02365</name>
    <name evidence="9" type="ORF">FOC70_04530</name>
</gene>
<keyword evidence="4 5" id="KW-0143">Chaperone</keyword>
<dbReference type="Gene3D" id="2.40.30.60">
    <property type="entry name" value="RimM"/>
    <property type="match status" value="1"/>
</dbReference>
<comment type="function">
    <text evidence="5">An accessory protein needed during the final step in the assembly of 30S ribosomal subunit, possibly for assembly of the head region. Essential for efficient processing of 16S rRNA. May be needed both before and after RbfA during the maturation of 16S rRNA. It has affinity for free ribosomal 30S subunits but not for 70S ribosomes.</text>
</comment>
<evidence type="ECO:0000313" key="9">
    <source>
        <dbReference type="EMBL" id="QKH79670.1"/>
    </source>
</evidence>
<dbReference type="GO" id="GO:0005840">
    <property type="term" value="C:ribosome"/>
    <property type="evidence" value="ECO:0007669"/>
    <property type="project" value="InterPro"/>
</dbReference>
<dbReference type="HAMAP" id="MF_00014">
    <property type="entry name" value="Ribosome_mat_RimM"/>
    <property type="match status" value="1"/>
</dbReference>
<keyword evidence="2 5" id="KW-0690">Ribosome biogenesis</keyword>
<keyword evidence="1 5" id="KW-0963">Cytoplasm</keyword>
<feature type="domain" description="Ribosome maturation factor RimM PRC barrel" evidence="7">
    <location>
        <begin position="97"/>
        <end position="161"/>
    </location>
</feature>
<evidence type="ECO:0000256" key="5">
    <source>
        <dbReference type="HAMAP-Rule" id="MF_00014"/>
    </source>
</evidence>
<dbReference type="InterPro" id="IPR056792">
    <property type="entry name" value="PRC_RimM"/>
</dbReference>
<dbReference type="EMBL" id="NDYI01000008">
    <property type="protein sequence ID" value="OXZ38967.1"/>
    <property type="molecule type" value="Genomic_DNA"/>
</dbReference>
<proteinExistence type="inferred from homology"/>
<comment type="subcellular location">
    <subcellularLocation>
        <location evidence="5">Cytoplasm</location>
    </subcellularLocation>
</comment>
<dbReference type="RefSeq" id="WP_002838613.1">
    <property type="nucleotide sequence ID" value="NZ_CABKMR010000001.1"/>
</dbReference>
<comment type="domain">
    <text evidence="5">The PRC barrel domain binds ribosomal protein uS19.</text>
</comment>
<dbReference type="GO" id="GO:0005737">
    <property type="term" value="C:cytoplasm"/>
    <property type="evidence" value="ECO:0007669"/>
    <property type="project" value="UniProtKB-SubCell"/>
</dbReference>
<dbReference type="Gene3D" id="2.30.30.240">
    <property type="entry name" value="PRC-barrel domain"/>
    <property type="match status" value="1"/>
</dbReference>
<comment type="subunit">
    <text evidence="5">Binds ribosomal protein uS19.</text>
</comment>
<evidence type="ECO:0000259" key="7">
    <source>
        <dbReference type="Pfam" id="PF24986"/>
    </source>
</evidence>
<evidence type="ECO:0000313" key="8">
    <source>
        <dbReference type="EMBL" id="OXZ38967.1"/>
    </source>
</evidence>
<dbReference type="PANTHER" id="PTHR33692">
    <property type="entry name" value="RIBOSOME MATURATION FACTOR RIMM"/>
    <property type="match status" value="1"/>
</dbReference>
<accession>A0A133N5B1</accession>
<dbReference type="Pfam" id="PF01782">
    <property type="entry name" value="RimM"/>
    <property type="match status" value="1"/>
</dbReference>
<evidence type="ECO:0000256" key="4">
    <source>
        <dbReference type="ARBA" id="ARBA00023186"/>
    </source>
</evidence>
<evidence type="ECO:0000313" key="11">
    <source>
        <dbReference type="Proteomes" id="UP000502899"/>
    </source>
</evidence>
<dbReference type="GO" id="GO:0006364">
    <property type="term" value="P:rRNA processing"/>
    <property type="evidence" value="ECO:0007669"/>
    <property type="project" value="UniProtKB-UniRule"/>
</dbReference>
<dbReference type="SMR" id="A0A133N5B1"/>
<dbReference type="InterPro" id="IPR036976">
    <property type="entry name" value="RimM_N_sf"/>
</dbReference>
<evidence type="ECO:0000256" key="3">
    <source>
        <dbReference type="ARBA" id="ARBA00022552"/>
    </source>
</evidence>
<dbReference type="InterPro" id="IPR009000">
    <property type="entry name" value="Transl_B-barrel_sf"/>
</dbReference>
<dbReference type="SUPFAM" id="SSF50346">
    <property type="entry name" value="PRC-barrel domain"/>
    <property type="match status" value="1"/>
</dbReference>
<evidence type="ECO:0000256" key="1">
    <source>
        <dbReference type="ARBA" id="ARBA00022490"/>
    </source>
</evidence>
<evidence type="ECO:0000313" key="10">
    <source>
        <dbReference type="Proteomes" id="UP000215361"/>
    </source>
</evidence>
<protein>
    <recommendedName>
        <fullName evidence="5">Ribosome maturation factor RimM</fullName>
    </recommendedName>
</protein>
<name>A0A133N5B1_FINMA</name>
<feature type="domain" description="RimM N-terminal" evidence="6">
    <location>
        <begin position="6"/>
        <end position="84"/>
    </location>
</feature>
<dbReference type="InterPro" id="IPR011961">
    <property type="entry name" value="RimM"/>
</dbReference>
<organism evidence="8 10">
    <name type="scientific">Finegoldia magna</name>
    <name type="common">Peptostreptococcus magnus</name>
    <dbReference type="NCBI Taxonomy" id="1260"/>
    <lineage>
        <taxon>Bacteria</taxon>
        <taxon>Bacillati</taxon>
        <taxon>Bacillota</taxon>
        <taxon>Tissierellia</taxon>
        <taxon>Tissierellales</taxon>
        <taxon>Peptoniphilaceae</taxon>
        <taxon>Finegoldia</taxon>
    </lineage>
</organism>
<dbReference type="AlphaFoldDB" id="A0A133N5B1"/>
<reference evidence="8" key="1">
    <citation type="journal article" date="2017" name="J. Clin. Microbiol.">
        <title>Finegoldia magna Isolated from Orthopedic Joint Implant-Associated Infections.</title>
        <authorList>
            <person name="Soderquist B."/>
            <person name="Bjorklund S."/>
            <person name="Hellmark B."/>
            <person name="Jensen A."/>
            <person name="Bruggemann H."/>
        </authorList>
    </citation>
    <scope>NUCLEOTIDE SEQUENCE</scope>
    <source>
        <strain evidence="8">08T492</strain>
    </source>
</reference>
<dbReference type="PANTHER" id="PTHR33692:SF1">
    <property type="entry name" value="RIBOSOME MATURATION FACTOR RIMM"/>
    <property type="match status" value="1"/>
</dbReference>
<dbReference type="EMBL" id="CP054000">
    <property type="protein sequence ID" value="QKH79670.1"/>
    <property type="molecule type" value="Genomic_DNA"/>
</dbReference>
<dbReference type="InterPro" id="IPR011033">
    <property type="entry name" value="PRC_barrel-like_sf"/>
</dbReference>
<keyword evidence="3 5" id="KW-0698">rRNA processing</keyword>
<dbReference type="NCBIfam" id="TIGR02273">
    <property type="entry name" value="16S_RimM"/>
    <property type="match status" value="1"/>
</dbReference>
<dbReference type="SUPFAM" id="SSF50447">
    <property type="entry name" value="Translation proteins"/>
    <property type="match status" value="1"/>
</dbReference>
<sequence length="162" mass="19073">MEYIAVAEVLNTHGIKGCLKMRPLTDNIERFDEDICYYLGDKKVKVTIQNYRMYKGFLYIDFEEFNDINEVLGFKKQYLYIDEKDRYELKDGSFYIDDLIGLKAYFNGEYIGDLVDVISIYSNDVYVIKNDEKEFMIPAVKEFIKKIDLENGLIDVVIIEGM</sequence>
<dbReference type="GO" id="GO:0042274">
    <property type="term" value="P:ribosomal small subunit biogenesis"/>
    <property type="evidence" value="ECO:0007669"/>
    <property type="project" value="UniProtKB-UniRule"/>
</dbReference>
<reference evidence="10" key="2">
    <citation type="submission" date="2017-04" db="EMBL/GenBank/DDBJ databases">
        <title>Finegoldia magna isolated from orthopedic joint implant-associated infections.</title>
        <authorList>
            <person name="Bjorklund S."/>
            <person name="Bruggemann H."/>
            <person name="Jensen A."/>
            <person name="Hellmark B."/>
            <person name="Soderquist B."/>
        </authorList>
    </citation>
    <scope>NUCLEOTIDE SEQUENCE [LARGE SCALE GENOMIC DNA]</scope>
    <source>
        <strain evidence="10">08T492</strain>
    </source>
</reference>
<evidence type="ECO:0000259" key="6">
    <source>
        <dbReference type="Pfam" id="PF01782"/>
    </source>
</evidence>
<dbReference type="InterPro" id="IPR002676">
    <property type="entry name" value="RimM_N"/>
</dbReference>
<dbReference type="GO" id="GO:0043022">
    <property type="term" value="F:ribosome binding"/>
    <property type="evidence" value="ECO:0007669"/>
    <property type="project" value="InterPro"/>
</dbReference>
<comment type="similarity">
    <text evidence="5">Belongs to the RimM family.</text>
</comment>
<dbReference type="Pfam" id="PF24986">
    <property type="entry name" value="PRC_RimM"/>
    <property type="match status" value="1"/>
</dbReference>
<evidence type="ECO:0000256" key="2">
    <source>
        <dbReference type="ARBA" id="ARBA00022517"/>
    </source>
</evidence>